<keyword evidence="1" id="KW-0732">Signal</keyword>
<dbReference type="OrthoDB" id="64281at2759"/>
<dbReference type="AlphaFoldDB" id="A0A9P8VZB9"/>
<evidence type="ECO:0000313" key="4">
    <source>
        <dbReference type="Proteomes" id="UP000777438"/>
    </source>
</evidence>
<dbReference type="Pfam" id="PF24320">
    <property type="entry name" value="DUF7492"/>
    <property type="match status" value="1"/>
</dbReference>
<sequence>MEGSKIFFILTLATLSAAHSWVERLRRVGLNGTMVGEPGYIRGAVSRLNPVFNDLQMQNLLPSNGQESSFQSDRICKETQIIGNYSQELPQLKAHPGDFIALQYQENGHVTLPQNTPQKSSPGNIYIYGTSSPRDNAKIIDIHQVWTQSGTGGDGRGKLLGTWSFDDGRCYQINNGNISVERQKKFSKIAADPQGADLWCQTDIRLPFDVQDKYSLYWVWDWPSKPTEQLPHGQQEIYTSCMDIAILPGNQLGQISYVDGQDLNLAGIKDQLLSI</sequence>
<feature type="chain" id="PRO_5040358903" description="DUF7492 domain-containing protein" evidence="1">
    <location>
        <begin position="19"/>
        <end position="275"/>
    </location>
</feature>
<keyword evidence="4" id="KW-1185">Reference proteome</keyword>
<evidence type="ECO:0000313" key="3">
    <source>
        <dbReference type="EMBL" id="KAH6884967.1"/>
    </source>
</evidence>
<dbReference type="InterPro" id="IPR055915">
    <property type="entry name" value="DUF7492"/>
</dbReference>
<dbReference type="EMBL" id="JAGPYM010000019">
    <property type="protein sequence ID" value="KAH6884967.1"/>
    <property type="molecule type" value="Genomic_DNA"/>
</dbReference>
<accession>A0A9P8VZB9</accession>
<gene>
    <name evidence="3" type="ORF">B0T10DRAFT_493041</name>
</gene>
<name>A0A9P8VZB9_9HYPO</name>
<dbReference type="Proteomes" id="UP000777438">
    <property type="component" value="Unassembled WGS sequence"/>
</dbReference>
<comment type="caution">
    <text evidence="3">The sequence shown here is derived from an EMBL/GenBank/DDBJ whole genome shotgun (WGS) entry which is preliminary data.</text>
</comment>
<evidence type="ECO:0000259" key="2">
    <source>
        <dbReference type="Pfam" id="PF24320"/>
    </source>
</evidence>
<feature type="domain" description="DUF7492" evidence="2">
    <location>
        <begin position="17"/>
        <end position="267"/>
    </location>
</feature>
<organism evidence="3 4">
    <name type="scientific">Thelonectria olida</name>
    <dbReference type="NCBI Taxonomy" id="1576542"/>
    <lineage>
        <taxon>Eukaryota</taxon>
        <taxon>Fungi</taxon>
        <taxon>Dikarya</taxon>
        <taxon>Ascomycota</taxon>
        <taxon>Pezizomycotina</taxon>
        <taxon>Sordariomycetes</taxon>
        <taxon>Hypocreomycetidae</taxon>
        <taxon>Hypocreales</taxon>
        <taxon>Nectriaceae</taxon>
        <taxon>Thelonectria</taxon>
    </lineage>
</organism>
<evidence type="ECO:0000256" key="1">
    <source>
        <dbReference type="SAM" id="SignalP"/>
    </source>
</evidence>
<proteinExistence type="predicted"/>
<protein>
    <recommendedName>
        <fullName evidence="2">DUF7492 domain-containing protein</fullName>
    </recommendedName>
</protein>
<reference evidence="3 4" key="1">
    <citation type="journal article" date="2021" name="Nat. Commun.">
        <title>Genetic determinants of endophytism in the Arabidopsis root mycobiome.</title>
        <authorList>
            <person name="Mesny F."/>
            <person name="Miyauchi S."/>
            <person name="Thiergart T."/>
            <person name="Pickel B."/>
            <person name="Atanasova L."/>
            <person name="Karlsson M."/>
            <person name="Huettel B."/>
            <person name="Barry K.W."/>
            <person name="Haridas S."/>
            <person name="Chen C."/>
            <person name="Bauer D."/>
            <person name="Andreopoulos W."/>
            <person name="Pangilinan J."/>
            <person name="LaButti K."/>
            <person name="Riley R."/>
            <person name="Lipzen A."/>
            <person name="Clum A."/>
            <person name="Drula E."/>
            <person name="Henrissat B."/>
            <person name="Kohler A."/>
            <person name="Grigoriev I.V."/>
            <person name="Martin F.M."/>
            <person name="Hacquard S."/>
        </authorList>
    </citation>
    <scope>NUCLEOTIDE SEQUENCE [LARGE SCALE GENOMIC DNA]</scope>
    <source>
        <strain evidence="3 4">MPI-CAGE-CH-0241</strain>
    </source>
</reference>
<feature type="signal peptide" evidence="1">
    <location>
        <begin position="1"/>
        <end position="18"/>
    </location>
</feature>